<evidence type="ECO:0000313" key="2">
    <source>
        <dbReference type="EMBL" id="MBY6321319.1"/>
    </source>
</evidence>
<keyword evidence="5" id="KW-1185">Reference proteome</keyword>
<dbReference type="Pfam" id="PF02698">
    <property type="entry name" value="DUF218"/>
    <property type="match status" value="1"/>
</dbReference>
<accession>A0A1I0TN56</accession>
<dbReference type="Proteomes" id="UP000182054">
    <property type="component" value="Unassembled WGS sequence"/>
</dbReference>
<proteinExistence type="predicted"/>
<evidence type="ECO:0000313" key="4">
    <source>
        <dbReference type="Proteomes" id="UP000182054"/>
    </source>
</evidence>
<dbReference type="InterPro" id="IPR003848">
    <property type="entry name" value="DUF218"/>
</dbReference>
<organism evidence="3 4">
    <name type="scientific">Rhodococcoides kroppenstedtii</name>
    <dbReference type="NCBI Taxonomy" id="293050"/>
    <lineage>
        <taxon>Bacteria</taxon>
        <taxon>Bacillati</taxon>
        <taxon>Actinomycetota</taxon>
        <taxon>Actinomycetes</taxon>
        <taxon>Mycobacteriales</taxon>
        <taxon>Nocardiaceae</taxon>
        <taxon>Rhodococcoides</taxon>
    </lineage>
</organism>
<dbReference type="OrthoDB" id="4772924at2"/>
<evidence type="ECO:0000313" key="3">
    <source>
        <dbReference type="EMBL" id="SFA53209.1"/>
    </source>
</evidence>
<sequence length="183" mass="20063">MTFRRLVVAFTALLAVVIAAGWPVYVHPQVDPLEPADAVVVLGGEPYARFHYGIDLAESGLAPEVVLSNSVGPDDVRMQQICDGDYSVTVSCFLPDPYSTKGEAEEIAALAEEKNWHHVIVVTYTPHLSRARFIVEQCFSGRVTMAANPTSQNIAEWAWSYVYQTAGYLKAALDSECTPTRTP</sequence>
<dbReference type="AlphaFoldDB" id="A0A1I0TN56"/>
<feature type="domain" description="DUF218" evidence="1">
    <location>
        <begin position="37"/>
        <end position="156"/>
    </location>
</feature>
<name>A0A1I0TN56_9NOCA</name>
<protein>
    <submittedName>
        <fullName evidence="3">DUF218 domain-containing protein</fullName>
    </submittedName>
    <submittedName>
        <fullName evidence="2">YdcF family protein</fullName>
    </submittedName>
</protein>
<reference evidence="3 4" key="1">
    <citation type="submission" date="2016-10" db="EMBL/GenBank/DDBJ databases">
        <authorList>
            <person name="de Groot N.N."/>
        </authorList>
    </citation>
    <scope>NUCLEOTIDE SEQUENCE [LARGE SCALE GENOMIC DNA]</scope>
    <source>
        <strain evidence="3 4">DSM 44908</strain>
    </source>
</reference>
<dbReference type="EMBL" id="FOJN01000008">
    <property type="protein sequence ID" value="SFA53209.1"/>
    <property type="molecule type" value="Genomic_DNA"/>
</dbReference>
<evidence type="ECO:0000259" key="1">
    <source>
        <dbReference type="Pfam" id="PF02698"/>
    </source>
</evidence>
<evidence type="ECO:0000313" key="5">
    <source>
        <dbReference type="Proteomes" id="UP001520140"/>
    </source>
</evidence>
<dbReference type="Proteomes" id="UP001520140">
    <property type="component" value="Unassembled WGS sequence"/>
</dbReference>
<gene>
    <name evidence="2" type="ORF">HQ605_10830</name>
    <name evidence="3" type="ORF">SAMN05444374_10840</name>
</gene>
<dbReference type="GeneID" id="85487788"/>
<reference evidence="2 5" key="2">
    <citation type="submission" date="2020-06" db="EMBL/GenBank/DDBJ databases">
        <title>Taxonomy, biology and ecology of Rhodococcus bacteria occurring in California pistachio and other woody hosts as revealed by genome sequence analyses.</title>
        <authorList>
            <person name="Gai Y."/>
            <person name="Riely B."/>
        </authorList>
    </citation>
    <scope>NUCLEOTIDE SEQUENCE [LARGE SCALE GENOMIC DNA]</scope>
    <source>
        <strain evidence="2 5">BP-284</strain>
    </source>
</reference>
<dbReference type="RefSeq" id="WP_068103378.1">
    <property type="nucleotide sequence ID" value="NZ_CP135915.1"/>
</dbReference>
<dbReference type="EMBL" id="JABUKG010000010">
    <property type="protein sequence ID" value="MBY6321319.1"/>
    <property type="molecule type" value="Genomic_DNA"/>
</dbReference>